<dbReference type="EMBL" id="CP136865">
    <property type="protein sequence ID" value="WOJ97130.1"/>
    <property type="molecule type" value="Genomic_DNA"/>
</dbReference>
<accession>A0ABZ0IDE6</accession>
<evidence type="ECO:0000313" key="3">
    <source>
        <dbReference type="Proteomes" id="UP001626549"/>
    </source>
</evidence>
<gene>
    <name evidence="2" type="ORF">R0137_00820</name>
</gene>
<proteinExistence type="predicted"/>
<keyword evidence="1" id="KW-1133">Transmembrane helix</keyword>
<feature type="transmembrane region" description="Helical" evidence="1">
    <location>
        <begin position="226"/>
        <end position="245"/>
    </location>
</feature>
<keyword evidence="3" id="KW-1185">Reference proteome</keyword>
<feature type="transmembrane region" description="Helical" evidence="1">
    <location>
        <begin position="44"/>
        <end position="66"/>
    </location>
</feature>
<evidence type="ECO:0008006" key="4">
    <source>
        <dbReference type="Google" id="ProtNLM"/>
    </source>
</evidence>
<protein>
    <recommendedName>
        <fullName evidence="4">DUF4153 domain-containing protein</fullName>
    </recommendedName>
</protein>
<feature type="transmembrane region" description="Helical" evidence="1">
    <location>
        <begin position="12"/>
        <end position="32"/>
    </location>
</feature>
<feature type="transmembrane region" description="Helical" evidence="1">
    <location>
        <begin position="193"/>
        <end position="214"/>
    </location>
</feature>
<feature type="transmembrane region" description="Helical" evidence="1">
    <location>
        <begin position="78"/>
        <end position="101"/>
    </location>
</feature>
<keyword evidence="1" id="KW-0812">Transmembrane</keyword>
<reference evidence="2 3" key="1">
    <citation type="submission" date="2023-10" db="EMBL/GenBank/DDBJ databases">
        <title>Two novel species belonging to the OM43/NOR5 clade.</title>
        <authorList>
            <person name="Park M."/>
        </authorList>
    </citation>
    <scope>NUCLEOTIDE SEQUENCE [LARGE SCALE GENOMIC DNA]</scope>
    <source>
        <strain evidence="2 3">IMCC45268</strain>
    </source>
</reference>
<sequence length="252" mass="27215">MTLAKYTRSAFFSRYAMALLAVVLIGFAPSFFLRLVIESEPLPFYLHLHGALLTGWFAIVCGQALLIRKDDVMLHRRLGRFFAVYGAAVAIAALMATFNWVERELAMGATFESDMAAVNPLQASGVSFQDFAAALVCFNLASVLGFVVLLALAVVFRREGSHHKRYVLFASLSIVTPGVARISRIVMQTEMGPIIPLGIAGLGLAILIADFQSLGRLHPASLRASLILFIVNGVAGFVALSPYGARLVRALA</sequence>
<name>A0ABZ0IDE6_9GAMM</name>
<feature type="transmembrane region" description="Helical" evidence="1">
    <location>
        <begin position="131"/>
        <end position="154"/>
    </location>
</feature>
<keyword evidence="1" id="KW-0472">Membrane</keyword>
<organism evidence="2 3">
    <name type="scientific">Congregibacter brevis</name>
    <dbReference type="NCBI Taxonomy" id="3081201"/>
    <lineage>
        <taxon>Bacteria</taxon>
        <taxon>Pseudomonadati</taxon>
        <taxon>Pseudomonadota</taxon>
        <taxon>Gammaproteobacteria</taxon>
        <taxon>Cellvibrionales</taxon>
        <taxon>Halieaceae</taxon>
        <taxon>Congregibacter</taxon>
    </lineage>
</organism>
<evidence type="ECO:0000256" key="1">
    <source>
        <dbReference type="SAM" id="Phobius"/>
    </source>
</evidence>
<evidence type="ECO:0000313" key="2">
    <source>
        <dbReference type="EMBL" id="WOJ97130.1"/>
    </source>
</evidence>
<dbReference type="Proteomes" id="UP001626549">
    <property type="component" value="Chromosome"/>
</dbReference>
<dbReference type="RefSeq" id="WP_407327815.1">
    <property type="nucleotide sequence ID" value="NZ_CP136865.1"/>
</dbReference>